<evidence type="ECO:0000313" key="2">
    <source>
        <dbReference type="Proteomes" id="UP000294530"/>
    </source>
</evidence>
<proteinExistence type="predicted"/>
<evidence type="ECO:0000313" key="1">
    <source>
        <dbReference type="EMBL" id="TDH70679.1"/>
    </source>
</evidence>
<dbReference type="KEGG" id="blac:94353245"/>
<dbReference type="EMBL" id="SHOA02000001">
    <property type="protein sequence ID" value="TDH70679.1"/>
    <property type="molecule type" value="Genomic_DNA"/>
</dbReference>
<dbReference type="GeneID" id="94353245"/>
<reference evidence="1 2" key="1">
    <citation type="journal article" date="2021" name="Genome Biol.">
        <title>AFLAP: assembly-free linkage analysis pipeline using k-mers from genome sequencing data.</title>
        <authorList>
            <person name="Fletcher K."/>
            <person name="Zhang L."/>
            <person name="Gil J."/>
            <person name="Han R."/>
            <person name="Cavanaugh K."/>
            <person name="Michelmore R."/>
        </authorList>
    </citation>
    <scope>NUCLEOTIDE SEQUENCE [LARGE SCALE GENOMIC DNA]</scope>
    <source>
        <strain evidence="1 2">SF5</strain>
    </source>
</reference>
<organism evidence="1 2">
    <name type="scientific">Bremia lactucae</name>
    <name type="common">Lettuce downy mildew</name>
    <dbReference type="NCBI Taxonomy" id="4779"/>
    <lineage>
        <taxon>Eukaryota</taxon>
        <taxon>Sar</taxon>
        <taxon>Stramenopiles</taxon>
        <taxon>Oomycota</taxon>
        <taxon>Peronosporomycetes</taxon>
        <taxon>Peronosporales</taxon>
        <taxon>Peronosporaceae</taxon>
        <taxon>Bremia</taxon>
    </lineage>
</organism>
<comment type="caution">
    <text evidence="1">The sequence shown here is derived from an EMBL/GenBank/DDBJ whole genome shotgun (WGS) entry which is preliminary data.</text>
</comment>
<keyword evidence="2" id="KW-1185">Reference proteome</keyword>
<dbReference type="Proteomes" id="UP000294530">
    <property type="component" value="Unassembled WGS sequence"/>
</dbReference>
<protein>
    <submittedName>
        <fullName evidence="1">Uncharacterized protein</fullName>
    </submittedName>
</protein>
<dbReference type="AlphaFoldDB" id="A0A976IGD5"/>
<gene>
    <name evidence="1" type="ORF">CCR75_009535</name>
</gene>
<name>A0A976IGD5_BRELC</name>
<sequence length="73" mass="8050">MGLLAPASKRVYENALADSPIAPQVVLKVTSHAFQQTIGTAQHNAQRLVVAHRFYPISVSLQIKSERIILRVT</sequence>
<accession>A0A976IGD5</accession>
<dbReference type="RefSeq" id="XP_067820178.1">
    <property type="nucleotide sequence ID" value="XM_067967574.1"/>
</dbReference>